<protein>
    <submittedName>
        <fullName evidence="6">LysR family transcriptional regulator</fullName>
    </submittedName>
</protein>
<dbReference type="PANTHER" id="PTHR30537:SF26">
    <property type="entry name" value="GLYCINE CLEAVAGE SYSTEM TRANSCRIPTIONAL ACTIVATOR"/>
    <property type="match status" value="1"/>
</dbReference>
<accession>A0ABT8SS92</accession>
<sequence length="311" mass="35157">MADRPLDLGWARILHEVGRTGNLTLAAERLGLSQPAVSYQIRKLEEQLQVPLLRRQHRGVELTAEGRRLFEVAARFVDEADDLARDFRKRSQRRAIRIATDYAFSAFWLMPRMHAFRQRHPDMDIRIVASHRTGPAVPEEGEVSIVFGTQAEFSRTGILLLPEQVVPVCAPGFIARTGPLDVPERLASSTLLHLETEHLSPWHDWSSYLQAFGLRRERRADRGEVGFNTYSLVLQAAMAEQGVALGWLGLIDPLLESGMLVRCGPMIREPERGYWFVPPAEPGPETEALRLWLLEEFQQVLSSALLAITQP</sequence>
<dbReference type="NCBIfam" id="TIGR03418">
    <property type="entry name" value="chol_sulf_TF"/>
    <property type="match status" value="1"/>
</dbReference>
<evidence type="ECO:0000313" key="7">
    <source>
        <dbReference type="Proteomes" id="UP001169006"/>
    </source>
</evidence>
<dbReference type="InterPro" id="IPR036390">
    <property type="entry name" value="WH_DNA-bd_sf"/>
</dbReference>
<gene>
    <name evidence="6" type="ORF">Q2T52_01445</name>
</gene>
<dbReference type="InterPro" id="IPR058163">
    <property type="entry name" value="LysR-type_TF_proteobact-type"/>
</dbReference>
<evidence type="ECO:0000313" key="6">
    <source>
        <dbReference type="EMBL" id="MDO1580748.1"/>
    </source>
</evidence>
<evidence type="ECO:0000256" key="3">
    <source>
        <dbReference type="ARBA" id="ARBA00023125"/>
    </source>
</evidence>
<dbReference type="InterPro" id="IPR005119">
    <property type="entry name" value="LysR_subst-bd"/>
</dbReference>
<name>A0ABT8SS92_9HYPH</name>
<dbReference type="Gene3D" id="1.10.10.10">
    <property type="entry name" value="Winged helix-like DNA-binding domain superfamily/Winged helix DNA-binding domain"/>
    <property type="match status" value="1"/>
</dbReference>
<keyword evidence="3" id="KW-0238">DNA-binding</keyword>
<reference evidence="6" key="1">
    <citation type="journal article" date="2015" name="Int. J. Syst. Evol. Microbiol.">
        <title>Rhizobium oryzicola sp. nov., potential plant-growth-promoting endophytic bacteria isolated from rice roots.</title>
        <authorList>
            <person name="Zhang X.X."/>
            <person name="Gao J.S."/>
            <person name="Cao Y.H."/>
            <person name="Sheirdil R.A."/>
            <person name="Wang X.C."/>
            <person name="Zhang L."/>
        </authorList>
    </citation>
    <scope>NUCLEOTIDE SEQUENCE</scope>
    <source>
        <strain evidence="6">05753</strain>
    </source>
</reference>
<organism evidence="6 7">
    <name type="scientific">Rhizobium oryzicola</name>
    <dbReference type="NCBI Taxonomy" id="1232668"/>
    <lineage>
        <taxon>Bacteria</taxon>
        <taxon>Pseudomonadati</taxon>
        <taxon>Pseudomonadota</taxon>
        <taxon>Alphaproteobacteria</taxon>
        <taxon>Hyphomicrobiales</taxon>
        <taxon>Rhizobiaceae</taxon>
        <taxon>Rhizobium/Agrobacterium group</taxon>
        <taxon>Rhizobium</taxon>
    </lineage>
</organism>
<evidence type="ECO:0000256" key="2">
    <source>
        <dbReference type="ARBA" id="ARBA00023015"/>
    </source>
</evidence>
<dbReference type="SUPFAM" id="SSF46785">
    <property type="entry name" value="Winged helix' DNA-binding domain"/>
    <property type="match status" value="1"/>
</dbReference>
<dbReference type="Proteomes" id="UP001169006">
    <property type="component" value="Unassembled WGS sequence"/>
</dbReference>
<dbReference type="Pfam" id="PF00126">
    <property type="entry name" value="HTH_1"/>
    <property type="match status" value="1"/>
</dbReference>
<evidence type="ECO:0000256" key="4">
    <source>
        <dbReference type="ARBA" id="ARBA00023163"/>
    </source>
</evidence>
<evidence type="ECO:0000256" key="1">
    <source>
        <dbReference type="ARBA" id="ARBA00009437"/>
    </source>
</evidence>
<keyword evidence="2" id="KW-0805">Transcription regulation</keyword>
<dbReference type="InterPro" id="IPR036388">
    <property type="entry name" value="WH-like_DNA-bd_sf"/>
</dbReference>
<dbReference type="EMBL" id="JAUKWQ010000001">
    <property type="protein sequence ID" value="MDO1580748.1"/>
    <property type="molecule type" value="Genomic_DNA"/>
</dbReference>
<reference evidence="6" key="2">
    <citation type="submission" date="2023-07" db="EMBL/GenBank/DDBJ databases">
        <authorList>
            <person name="Sun H."/>
        </authorList>
    </citation>
    <scope>NUCLEOTIDE SEQUENCE</scope>
    <source>
        <strain evidence="6">05753</strain>
    </source>
</reference>
<comment type="similarity">
    <text evidence="1">Belongs to the LysR transcriptional regulatory family.</text>
</comment>
<keyword evidence="4" id="KW-0804">Transcription</keyword>
<keyword evidence="7" id="KW-1185">Reference proteome</keyword>
<evidence type="ECO:0000259" key="5">
    <source>
        <dbReference type="PROSITE" id="PS50931"/>
    </source>
</evidence>
<feature type="domain" description="HTH lysR-type" evidence="5">
    <location>
        <begin position="6"/>
        <end position="63"/>
    </location>
</feature>
<dbReference type="Gene3D" id="3.40.190.10">
    <property type="entry name" value="Periplasmic binding protein-like II"/>
    <property type="match status" value="2"/>
</dbReference>
<dbReference type="InterPro" id="IPR000847">
    <property type="entry name" value="LysR_HTH_N"/>
</dbReference>
<dbReference type="RefSeq" id="WP_302074903.1">
    <property type="nucleotide sequence ID" value="NZ_JAUKWQ010000001.1"/>
</dbReference>
<dbReference type="PROSITE" id="PS50931">
    <property type="entry name" value="HTH_LYSR"/>
    <property type="match status" value="1"/>
</dbReference>
<dbReference type="PRINTS" id="PR00039">
    <property type="entry name" value="HTHLYSR"/>
</dbReference>
<dbReference type="PANTHER" id="PTHR30537">
    <property type="entry name" value="HTH-TYPE TRANSCRIPTIONAL REGULATOR"/>
    <property type="match status" value="1"/>
</dbReference>
<dbReference type="Pfam" id="PF03466">
    <property type="entry name" value="LysR_substrate"/>
    <property type="match status" value="1"/>
</dbReference>
<dbReference type="SUPFAM" id="SSF53850">
    <property type="entry name" value="Periplasmic binding protein-like II"/>
    <property type="match status" value="1"/>
</dbReference>
<comment type="caution">
    <text evidence="6">The sequence shown here is derived from an EMBL/GenBank/DDBJ whole genome shotgun (WGS) entry which is preliminary data.</text>
</comment>
<dbReference type="InterPro" id="IPR017786">
    <property type="entry name" value="TF_choline_sulphate-util"/>
</dbReference>
<proteinExistence type="inferred from homology"/>